<organism evidence="2 3">
    <name type="scientific">Granulicatella balaenopterae</name>
    <dbReference type="NCBI Taxonomy" id="137733"/>
    <lineage>
        <taxon>Bacteria</taxon>
        <taxon>Bacillati</taxon>
        <taxon>Bacillota</taxon>
        <taxon>Bacilli</taxon>
        <taxon>Lactobacillales</taxon>
        <taxon>Carnobacteriaceae</taxon>
        <taxon>Granulicatella</taxon>
    </lineage>
</organism>
<dbReference type="EMBL" id="FOGF01000006">
    <property type="protein sequence ID" value="SEQ77259.1"/>
    <property type="molecule type" value="Genomic_DNA"/>
</dbReference>
<dbReference type="AlphaFoldDB" id="A0A1H9IRW6"/>
<proteinExistence type="predicted"/>
<dbReference type="RefSeq" id="WP_089746112.1">
    <property type="nucleotide sequence ID" value="NZ_FOGF01000006.1"/>
</dbReference>
<evidence type="ECO:0000259" key="1">
    <source>
        <dbReference type="Pfam" id="PF14471"/>
    </source>
</evidence>
<name>A0A1H9IRW6_9LACT</name>
<gene>
    <name evidence="2" type="ORF">SAMN05421767_10668</name>
</gene>
<dbReference type="OrthoDB" id="3191813at2"/>
<sequence>MGFFDKKTCDICGEKIGMLGNRKLDDGNLCKSCAKKLSPWFEERRHSTVDAIRQQLAYREENMQKVADFTITTDIPTDNGYHVYIDQRHGWFSVSRAMNKETNPDIVDLSSVVNCLLDIDEDRREEKYRDNDGDWVSYNPPRFSYRYDYWIKMTVNHPWFDDMDFQINSFEVEGEDRQQMMQMENTARQITMALTSGNTLTGMGNHGFPGNMRMPIHGGMNQPSYLQQGGIPHPYSDMNQPSYPQQGGMNQGYSGTNQQGGMNHVYRDFNQPACLSQCDMSPGYEVINHQNANPNAVRIHCDKCGWMAPNEETQPKFCPMCGDTIDWNDLI</sequence>
<keyword evidence="3" id="KW-1185">Reference proteome</keyword>
<evidence type="ECO:0000313" key="2">
    <source>
        <dbReference type="EMBL" id="SEQ77259.1"/>
    </source>
</evidence>
<dbReference type="Proteomes" id="UP000198556">
    <property type="component" value="Unassembled WGS sequence"/>
</dbReference>
<dbReference type="STRING" id="137733.SAMN05421767_10668"/>
<feature type="domain" description="DUF4428" evidence="1">
    <location>
        <begin position="8"/>
        <end position="55"/>
    </location>
</feature>
<accession>A0A1H9IRW6</accession>
<protein>
    <recommendedName>
        <fullName evidence="1">DUF4428 domain-containing protein</fullName>
    </recommendedName>
</protein>
<dbReference type="Pfam" id="PF14471">
    <property type="entry name" value="DUF4428"/>
    <property type="match status" value="1"/>
</dbReference>
<evidence type="ECO:0000313" key="3">
    <source>
        <dbReference type="Proteomes" id="UP000198556"/>
    </source>
</evidence>
<reference evidence="2 3" key="1">
    <citation type="submission" date="2016-10" db="EMBL/GenBank/DDBJ databases">
        <authorList>
            <person name="de Groot N.N."/>
        </authorList>
    </citation>
    <scope>NUCLEOTIDE SEQUENCE [LARGE SCALE GENOMIC DNA]</scope>
    <source>
        <strain evidence="2 3">DSM 15827</strain>
    </source>
</reference>
<dbReference type="InterPro" id="IPR027872">
    <property type="entry name" value="DUF4428"/>
</dbReference>